<name>A0A644UF07_9ZZZZ</name>
<gene>
    <name evidence="1" type="ORF">SDC9_23327</name>
</gene>
<comment type="caution">
    <text evidence="1">The sequence shown here is derived from an EMBL/GenBank/DDBJ whole genome shotgun (WGS) entry which is preliminary data.</text>
</comment>
<accession>A0A644UF07</accession>
<dbReference type="InterPro" id="IPR026350">
    <property type="entry name" value="GxxExxY"/>
</dbReference>
<dbReference type="Pfam" id="PF13366">
    <property type="entry name" value="PDDEXK_3"/>
    <property type="match status" value="1"/>
</dbReference>
<dbReference type="EMBL" id="VSSQ01000107">
    <property type="protein sequence ID" value="MPL77471.1"/>
    <property type="molecule type" value="Genomic_DNA"/>
</dbReference>
<evidence type="ECO:0008006" key="2">
    <source>
        <dbReference type="Google" id="ProtNLM"/>
    </source>
</evidence>
<evidence type="ECO:0000313" key="1">
    <source>
        <dbReference type="EMBL" id="MPL77471.1"/>
    </source>
</evidence>
<dbReference type="NCBIfam" id="TIGR04256">
    <property type="entry name" value="GxxExxY"/>
    <property type="match status" value="1"/>
</dbReference>
<protein>
    <recommendedName>
        <fullName evidence="2">GxxExxY protein</fullName>
    </recommendedName>
</protein>
<reference evidence="1" key="1">
    <citation type="submission" date="2019-08" db="EMBL/GenBank/DDBJ databases">
        <authorList>
            <person name="Kucharzyk K."/>
            <person name="Murdoch R.W."/>
            <person name="Higgins S."/>
            <person name="Loffler F."/>
        </authorList>
    </citation>
    <scope>NUCLEOTIDE SEQUENCE</scope>
</reference>
<proteinExistence type="predicted"/>
<sequence>MCNLWISKDNNVMTDLLNQILYKEESYSIVGACMEVHRNLGCGFLEAVYQEALEIELKAKLIPYEREKVLKIYYKGVLLDKDYRADFICYDNILLELKALDSLRSEHTSQVLNYLKATGYKLGLLINFGKESLEYKRILL</sequence>
<dbReference type="AlphaFoldDB" id="A0A644UF07"/>
<organism evidence="1">
    <name type="scientific">bioreactor metagenome</name>
    <dbReference type="NCBI Taxonomy" id="1076179"/>
    <lineage>
        <taxon>unclassified sequences</taxon>
        <taxon>metagenomes</taxon>
        <taxon>ecological metagenomes</taxon>
    </lineage>
</organism>